<dbReference type="EMBL" id="JAIQZE010000002">
    <property type="protein sequence ID" value="MBZ9777942.1"/>
    <property type="molecule type" value="Genomic_DNA"/>
</dbReference>
<keyword evidence="1" id="KW-0812">Transmembrane</keyword>
<feature type="transmembrane region" description="Helical" evidence="1">
    <location>
        <begin position="293"/>
        <end position="312"/>
    </location>
</feature>
<dbReference type="RefSeq" id="WP_224460299.1">
    <property type="nucleotide sequence ID" value="NZ_JAIQZE010000002.1"/>
</dbReference>
<comment type="caution">
    <text evidence="2">The sequence shown here is derived from an EMBL/GenBank/DDBJ whole genome shotgun (WGS) entry which is preliminary data.</text>
</comment>
<evidence type="ECO:0000313" key="2">
    <source>
        <dbReference type="EMBL" id="MBZ9777942.1"/>
    </source>
</evidence>
<sequence>MSDQSSQNDEIDLSVVFDKIKSIFKSILIGLVQIFQFFWNHKFRLLIVLIIGIGIQLMFSTQVDKIYKNEFLVKTNFGSTEYLYSKAEAINQKIKDKDTVFLSSIFGDEYERIEEVRVDPVVDIYSLVNRSQENKEIFELLLDEYDDISFIGNAINRGEYPTHKISLLVNGVSLNKVLSLELYNYLTNNPYYNDLKQLALNSYEEQLKQNKSIRSQIDSIIKDQKDIGVFPKTNDNAINFTGSQNLRELLSQKQELLDNDLRLKNNLSTNDQVLKIVDSNFGVLSEEDNRSNLIIPASLLFIYTLFFFFRFLKINILKVIKES</sequence>
<gene>
    <name evidence="2" type="ORF">LB452_03310</name>
</gene>
<keyword evidence="1" id="KW-0472">Membrane</keyword>
<evidence type="ECO:0000256" key="1">
    <source>
        <dbReference type="SAM" id="Phobius"/>
    </source>
</evidence>
<keyword evidence="1" id="KW-1133">Transmembrane helix</keyword>
<reference evidence="3" key="1">
    <citation type="submission" date="2023-07" db="EMBL/GenBank/DDBJ databases">
        <title>Novel species isolated from saline lakes on Tibetan Plateau.</title>
        <authorList>
            <person name="Lu H."/>
        </authorList>
    </citation>
    <scope>NUCLEOTIDE SEQUENCE [LARGE SCALE GENOMIC DNA]</scope>
    <source>
        <strain evidence="3">CAK8W</strain>
    </source>
</reference>
<accession>A0ABS7XG39</accession>
<dbReference type="Proteomes" id="UP001199314">
    <property type="component" value="Unassembled WGS sequence"/>
</dbReference>
<evidence type="ECO:0000313" key="3">
    <source>
        <dbReference type="Proteomes" id="UP001199314"/>
    </source>
</evidence>
<organism evidence="2 3">
    <name type="scientific">Psychroflexus longus</name>
    <dbReference type="NCBI Taxonomy" id="2873596"/>
    <lineage>
        <taxon>Bacteria</taxon>
        <taxon>Pseudomonadati</taxon>
        <taxon>Bacteroidota</taxon>
        <taxon>Flavobacteriia</taxon>
        <taxon>Flavobacteriales</taxon>
        <taxon>Flavobacteriaceae</taxon>
        <taxon>Psychroflexus</taxon>
    </lineage>
</organism>
<proteinExistence type="predicted"/>
<keyword evidence="3" id="KW-1185">Reference proteome</keyword>
<name>A0ABS7XG39_9FLAO</name>
<feature type="transmembrane region" description="Helical" evidence="1">
    <location>
        <begin position="20"/>
        <end position="38"/>
    </location>
</feature>
<protein>
    <recommendedName>
        <fullName evidence="4">Chain length determinant protein</fullName>
    </recommendedName>
</protein>
<evidence type="ECO:0008006" key="4">
    <source>
        <dbReference type="Google" id="ProtNLM"/>
    </source>
</evidence>
<feature type="transmembrane region" description="Helical" evidence="1">
    <location>
        <begin position="45"/>
        <end position="63"/>
    </location>
</feature>